<proteinExistence type="predicted"/>
<accession>A0ACB5SR24</accession>
<comment type="caution">
    <text evidence="1">The sequence shown here is derived from an EMBL/GenBank/DDBJ whole genome shotgun (WGS) entry which is preliminary data.</text>
</comment>
<sequence length="86" mass="9888">MQQKDSLLCSSHDRQITNLKSENANLKNCLDVFQQYCVLVDIDLRKMEITVRYPVKTSQVLMVLKQVMLKNTEVAMLGHGRYGTVN</sequence>
<evidence type="ECO:0000313" key="1">
    <source>
        <dbReference type="EMBL" id="GME70067.1"/>
    </source>
</evidence>
<dbReference type="EMBL" id="BSXS01000001">
    <property type="protein sequence ID" value="GME70067.1"/>
    <property type="molecule type" value="Genomic_DNA"/>
</dbReference>
<dbReference type="Proteomes" id="UP001165064">
    <property type="component" value="Unassembled WGS sequence"/>
</dbReference>
<gene>
    <name evidence="1" type="ORF">Amon02_000000400</name>
</gene>
<reference evidence="1" key="1">
    <citation type="submission" date="2023-04" db="EMBL/GenBank/DDBJ databases">
        <title>Ambrosiozyma monospora NBRC 10751.</title>
        <authorList>
            <person name="Ichikawa N."/>
            <person name="Sato H."/>
            <person name="Tonouchi N."/>
        </authorList>
    </citation>
    <scope>NUCLEOTIDE SEQUENCE</scope>
    <source>
        <strain evidence="1">NBRC 10751</strain>
    </source>
</reference>
<organism evidence="1 2">
    <name type="scientific">Ambrosiozyma monospora</name>
    <name type="common">Yeast</name>
    <name type="synonym">Endomycopsis monosporus</name>
    <dbReference type="NCBI Taxonomy" id="43982"/>
    <lineage>
        <taxon>Eukaryota</taxon>
        <taxon>Fungi</taxon>
        <taxon>Dikarya</taxon>
        <taxon>Ascomycota</taxon>
        <taxon>Saccharomycotina</taxon>
        <taxon>Pichiomycetes</taxon>
        <taxon>Pichiales</taxon>
        <taxon>Pichiaceae</taxon>
        <taxon>Ambrosiozyma</taxon>
    </lineage>
</organism>
<evidence type="ECO:0000313" key="2">
    <source>
        <dbReference type="Proteomes" id="UP001165064"/>
    </source>
</evidence>
<keyword evidence="2" id="KW-1185">Reference proteome</keyword>
<name>A0ACB5SR24_AMBMO</name>
<protein>
    <submittedName>
        <fullName evidence="1">Unnamed protein product</fullName>
    </submittedName>
</protein>